<feature type="signal peptide" evidence="1">
    <location>
        <begin position="1"/>
        <end position="21"/>
    </location>
</feature>
<proteinExistence type="predicted"/>
<reference evidence="2 3" key="1">
    <citation type="submission" date="2012-02" db="EMBL/GenBank/DDBJ databases">
        <title>Improved High-Quality Draft genome of Joostella marina DSM 19592.</title>
        <authorList>
            <consortium name="US DOE Joint Genome Institute (JGI-PGF)"/>
            <person name="Lucas S."/>
            <person name="Copeland A."/>
            <person name="Lapidus A."/>
            <person name="Bruce D."/>
            <person name="Goodwin L."/>
            <person name="Pitluck S."/>
            <person name="Peters L."/>
            <person name="Chertkov O."/>
            <person name="Ovchinnikova G."/>
            <person name="Kyrpides N."/>
            <person name="Mavromatis K."/>
            <person name="Detter J.C."/>
            <person name="Han C."/>
            <person name="Land M."/>
            <person name="Hauser L."/>
            <person name="Markowitz V."/>
            <person name="Cheng J.-F."/>
            <person name="Hugenholtz P."/>
            <person name="Woyke T."/>
            <person name="Wu D."/>
            <person name="Tindall B."/>
            <person name="Brambilla E."/>
            <person name="Klenk H.-P."/>
            <person name="Eisen J.A."/>
        </authorList>
    </citation>
    <scope>NUCLEOTIDE SEQUENCE [LARGE SCALE GENOMIC DNA]</scope>
    <source>
        <strain evidence="2 3">DSM 19592</strain>
    </source>
</reference>
<evidence type="ECO:0000313" key="3">
    <source>
        <dbReference type="Proteomes" id="UP000004690"/>
    </source>
</evidence>
<protein>
    <recommendedName>
        <fullName evidence="4">Methane oxygenase PmoA</fullName>
    </recommendedName>
</protein>
<evidence type="ECO:0000313" key="2">
    <source>
        <dbReference type="EMBL" id="EIJ39405.1"/>
    </source>
</evidence>
<dbReference type="Proteomes" id="UP000004690">
    <property type="component" value="Unassembled WGS sequence"/>
</dbReference>
<dbReference type="EMBL" id="JH651379">
    <property type="protein sequence ID" value="EIJ39405.1"/>
    <property type="molecule type" value="Genomic_DNA"/>
</dbReference>
<dbReference type="AlphaFoldDB" id="I3C712"/>
<keyword evidence="1" id="KW-0732">Signal</keyword>
<keyword evidence="3" id="KW-1185">Reference proteome</keyword>
<organism evidence="2 3">
    <name type="scientific">Galbibacter orientalis DSM 19592</name>
    <dbReference type="NCBI Taxonomy" id="926559"/>
    <lineage>
        <taxon>Bacteria</taxon>
        <taxon>Pseudomonadati</taxon>
        <taxon>Bacteroidota</taxon>
        <taxon>Flavobacteriia</taxon>
        <taxon>Flavobacteriales</taxon>
        <taxon>Flavobacteriaceae</taxon>
        <taxon>Galbibacter</taxon>
    </lineage>
</organism>
<dbReference type="Pfam" id="PF14100">
    <property type="entry name" value="DUF6807"/>
    <property type="match status" value="1"/>
</dbReference>
<sequence>MKVISYFLTISCLLFCSNARSQSLNFEASAEGILVKEGTKKVLFFQKEIKSLNGKYPRANYIHPLYDIEGHILTEDFPEDHLHHRGIFWTWHQILVDGMSIGDGWECKDISWDVTDVRATIENDESLRLYTNVFWNTSAYKEGDSNFPFLHEKTEIKIYPSEENYRIIDFEISLLALVNHLKIGGSDDIKGYGGFSVRLKLPEDISFSSEEINIPPTNEALIAKRWMDINGSFNENKKSGVIIIASKENPTPNNKWILRSKKSMQNAVYPGNIPVKISKENPTILKYRMILYKNKISSSLLNHFYQF</sequence>
<evidence type="ECO:0008006" key="4">
    <source>
        <dbReference type="Google" id="ProtNLM"/>
    </source>
</evidence>
<accession>I3C712</accession>
<feature type="chain" id="PRO_5003668408" description="Methane oxygenase PmoA" evidence="1">
    <location>
        <begin position="22"/>
        <end position="307"/>
    </location>
</feature>
<dbReference type="RefSeq" id="WP_008612829.1">
    <property type="nucleotide sequence ID" value="NZ_JH651379.1"/>
</dbReference>
<dbReference type="eggNOG" id="ENOG502Z9UH">
    <property type="taxonomic scope" value="Bacteria"/>
</dbReference>
<dbReference type="OrthoDB" id="2540540at2"/>
<gene>
    <name evidence="2" type="ORF">JoomaDRAFT_2426</name>
</gene>
<dbReference type="HOGENOM" id="CLU_074050_0_0_10"/>
<name>I3C712_9FLAO</name>
<dbReference type="STRING" id="926559.JoomaDRAFT_2426"/>
<evidence type="ECO:0000256" key="1">
    <source>
        <dbReference type="SAM" id="SignalP"/>
    </source>
</evidence>
<dbReference type="InterPro" id="IPR029475">
    <property type="entry name" value="DUF6807"/>
</dbReference>